<sequence>MKYSEKLDFLKTYDEVDNESVFILAMLGAFLKICAIVLLTVYNVDNTTLFAMTLSLIASMSLLTGYAFDWKYFYLIYIGISYFPIIIIYSILIQGEFSQKLMLFRSFTLANDGFTVTSLLCTAVFVLFMFMQTVYNVIVYKGFLFLKENSPDSEELSSINSSESDDNV</sequence>
<proteinExistence type="predicted"/>
<feature type="transmembrane region" description="Helical" evidence="1">
    <location>
        <begin position="20"/>
        <end position="42"/>
    </location>
</feature>
<evidence type="ECO:0000313" key="4">
    <source>
        <dbReference type="Proteomes" id="UP000095284"/>
    </source>
</evidence>
<accession>A0A1I7SBA8</accession>
<name>A0A1I7SBA8_BURXY</name>
<feature type="transmembrane region" description="Helical" evidence="1">
    <location>
        <begin position="49"/>
        <end position="68"/>
    </location>
</feature>
<dbReference type="OrthoDB" id="10538060at2759"/>
<feature type="transmembrane region" description="Helical" evidence="1">
    <location>
        <begin position="114"/>
        <end position="138"/>
    </location>
</feature>
<reference evidence="6" key="1">
    <citation type="submission" date="2016-11" db="UniProtKB">
        <authorList>
            <consortium name="WormBaseParasite"/>
        </authorList>
    </citation>
    <scope>IDENTIFICATION</scope>
</reference>
<feature type="transmembrane region" description="Helical" evidence="1">
    <location>
        <begin position="74"/>
        <end position="93"/>
    </location>
</feature>
<dbReference type="WBParaSite" id="BXY_1030600.1">
    <property type="protein sequence ID" value="BXY_1030600.1"/>
    <property type="gene ID" value="BXY_1030600"/>
</dbReference>
<protein>
    <submittedName>
        <fullName evidence="2">(pine wood nematode) hypothetical protein</fullName>
    </submittedName>
</protein>
<keyword evidence="1" id="KW-1133">Transmembrane helix</keyword>
<evidence type="ECO:0000313" key="3">
    <source>
        <dbReference type="EMBL" id="CAG9131984.1"/>
    </source>
</evidence>
<dbReference type="Proteomes" id="UP000095284">
    <property type="component" value="Unplaced"/>
</dbReference>
<evidence type="ECO:0000256" key="1">
    <source>
        <dbReference type="SAM" id="Phobius"/>
    </source>
</evidence>
<dbReference type="Proteomes" id="UP000659654">
    <property type="component" value="Unassembled WGS sequence"/>
</dbReference>
<evidence type="ECO:0000313" key="6">
    <source>
        <dbReference type="WBParaSite" id="BXY_1030600.1"/>
    </source>
</evidence>
<keyword evidence="1" id="KW-0472">Membrane</keyword>
<evidence type="ECO:0000313" key="2">
    <source>
        <dbReference type="EMBL" id="CAD5235551.1"/>
    </source>
</evidence>
<dbReference type="Proteomes" id="UP000582659">
    <property type="component" value="Unassembled WGS sequence"/>
</dbReference>
<keyword evidence="5" id="KW-1185">Reference proteome</keyword>
<dbReference type="EMBL" id="CAJFCV020000006">
    <property type="protein sequence ID" value="CAG9131984.1"/>
    <property type="molecule type" value="Genomic_DNA"/>
</dbReference>
<keyword evidence="1" id="KW-0812">Transmembrane</keyword>
<reference evidence="3" key="2">
    <citation type="submission" date="2020-08" db="EMBL/GenBank/DDBJ databases">
        <authorList>
            <person name="Kikuchi T."/>
        </authorList>
    </citation>
    <scope>NUCLEOTIDE SEQUENCE</scope>
    <source>
        <strain evidence="2">Ka4C1</strain>
    </source>
</reference>
<dbReference type="EMBL" id="CAJFDI010000006">
    <property type="protein sequence ID" value="CAD5235551.1"/>
    <property type="molecule type" value="Genomic_DNA"/>
</dbReference>
<evidence type="ECO:0000313" key="5">
    <source>
        <dbReference type="Proteomes" id="UP000659654"/>
    </source>
</evidence>
<gene>
    <name evidence="2" type="ORF">BXYJ_LOCUS15642</name>
</gene>
<organism evidence="4 6">
    <name type="scientific">Bursaphelenchus xylophilus</name>
    <name type="common">Pinewood nematode worm</name>
    <name type="synonym">Aphelenchoides xylophilus</name>
    <dbReference type="NCBI Taxonomy" id="6326"/>
    <lineage>
        <taxon>Eukaryota</taxon>
        <taxon>Metazoa</taxon>
        <taxon>Ecdysozoa</taxon>
        <taxon>Nematoda</taxon>
        <taxon>Chromadorea</taxon>
        <taxon>Rhabditida</taxon>
        <taxon>Tylenchina</taxon>
        <taxon>Tylenchomorpha</taxon>
        <taxon>Aphelenchoidea</taxon>
        <taxon>Aphelenchoididae</taxon>
        <taxon>Bursaphelenchus</taxon>
    </lineage>
</organism>
<dbReference type="AlphaFoldDB" id="A0A1I7SBA8"/>
<dbReference type="SMR" id="A0A1I7SBA8"/>